<organism evidence="3 4">
    <name type="scientific">Paraburkholderia caffeinilytica</name>
    <dbReference type="NCBI Taxonomy" id="1761016"/>
    <lineage>
        <taxon>Bacteria</taxon>
        <taxon>Pseudomonadati</taxon>
        <taxon>Pseudomonadota</taxon>
        <taxon>Betaproteobacteria</taxon>
        <taxon>Burkholderiales</taxon>
        <taxon>Burkholderiaceae</taxon>
        <taxon>Paraburkholderia</taxon>
    </lineage>
</organism>
<accession>A0ABQ1MU73</accession>
<proteinExistence type="predicted"/>
<dbReference type="InterPro" id="IPR000847">
    <property type="entry name" value="LysR_HTH_N"/>
</dbReference>
<sequence>MLSRMADTAKTKPRPAPQPAKPRPEVRFRMRIRSGDAVALGPGKVELLEAVREFGSISAAARSLGMSYRRAWLLIDELNRSLKTPATHSEQGGQSGGGCTLTPVGERIIHLYRDVEVEAQRSCAKQIAELTRMIRS</sequence>
<dbReference type="InterPro" id="IPR036388">
    <property type="entry name" value="WH-like_DNA-bd_sf"/>
</dbReference>
<dbReference type="PANTHER" id="PTHR30432">
    <property type="entry name" value="TRANSCRIPTIONAL REGULATOR MODE"/>
    <property type="match status" value="1"/>
</dbReference>
<protein>
    <submittedName>
        <fullName evidence="3">ModE family transcriptional regulator</fullName>
    </submittedName>
</protein>
<reference evidence="4" key="1">
    <citation type="journal article" date="2019" name="Int. J. Syst. Evol. Microbiol.">
        <title>The Global Catalogue of Microorganisms (GCM) 10K type strain sequencing project: providing services to taxonomists for standard genome sequencing and annotation.</title>
        <authorList>
            <consortium name="The Broad Institute Genomics Platform"/>
            <consortium name="The Broad Institute Genome Sequencing Center for Infectious Disease"/>
            <person name="Wu L."/>
            <person name="Ma J."/>
        </authorList>
    </citation>
    <scope>NUCLEOTIDE SEQUENCE [LARGE SCALE GENOMIC DNA]</scope>
    <source>
        <strain evidence="4">CGMCC 1.15103</strain>
    </source>
</reference>
<keyword evidence="4" id="KW-1185">Reference proteome</keyword>
<dbReference type="InterPro" id="IPR036390">
    <property type="entry name" value="WH_DNA-bd_sf"/>
</dbReference>
<evidence type="ECO:0000259" key="2">
    <source>
        <dbReference type="Pfam" id="PF00126"/>
    </source>
</evidence>
<dbReference type="EMBL" id="BMHL01000006">
    <property type="protein sequence ID" value="GGC47132.1"/>
    <property type="molecule type" value="Genomic_DNA"/>
</dbReference>
<feature type="region of interest" description="Disordered" evidence="1">
    <location>
        <begin position="1"/>
        <end position="25"/>
    </location>
</feature>
<dbReference type="PANTHER" id="PTHR30432:SF1">
    <property type="entry name" value="DNA-BINDING TRANSCRIPTIONAL DUAL REGULATOR MODE"/>
    <property type="match status" value="1"/>
</dbReference>
<dbReference type="SUPFAM" id="SSF46785">
    <property type="entry name" value="Winged helix' DNA-binding domain"/>
    <property type="match status" value="1"/>
</dbReference>
<name>A0ABQ1MU73_9BURK</name>
<evidence type="ECO:0000313" key="3">
    <source>
        <dbReference type="EMBL" id="GGC47132.1"/>
    </source>
</evidence>
<evidence type="ECO:0000256" key="1">
    <source>
        <dbReference type="SAM" id="MobiDB-lite"/>
    </source>
</evidence>
<gene>
    <name evidence="3" type="ORF">GCM10011400_37930</name>
</gene>
<dbReference type="InterPro" id="IPR051815">
    <property type="entry name" value="Molybdate_resp_trans_reg"/>
</dbReference>
<evidence type="ECO:0000313" key="4">
    <source>
        <dbReference type="Proteomes" id="UP000602004"/>
    </source>
</evidence>
<dbReference type="Gene3D" id="1.10.10.10">
    <property type="entry name" value="Winged helix-like DNA-binding domain superfamily/Winged helix DNA-binding domain"/>
    <property type="match status" value="1"/>
</dbReference>
<dbReference type="Proteomes" id="UP000602004">
    <property type="component" value="Unassembled WGS sequence"/>
</dbReference>
<dbReference type="Pfam" id="PF00126">
    <property type="entry name" value="HTH_1"/>
    <property type="match status" value="1"/>
</dbReference>
<comment type="caution">
    <text evidence="3">The sequence shown here is derived from an EMBL/GenBank/DDBJ whole genome shotgun (WGS) entry which is preliminary data.</text>
</comment>
<feature type="domain" description="HTH lysR-type" evidence="2">
    <location>
        <begin position="45"/>
        <end position="106"/>
    </location>
</feature>